<dbReference type="Gene3D" id="1.10.287.1060">
    <property type="entry name" value="ESAT-6-like"/>
    <property type="match status" value="1"/>
</dbReference>
<dbReference type="RefSeq" id="WP_163571674.1">
    <property type="nucleotide sequence ID" value="NZ_BAAANY010000013.1"/>
</dbReference>
<dbReference type="Pfam" id="PF06013">
    <property type="entry name" value="WXG100"/>
    <property type="match status" value="1"/>
</dbReference>
<proteinExistence type="predicted"/>
<evidence type="ECO:0000313" key="2">
    <source>
        <dbReference type="Proteomes" id="UP001500618"/>
    </source>
</evidence>
<protein>
    <recommendedName>
        <fullName evidence="3">WXG100 family type VII secretion target</fullName>
    </recommendedName>
</protein>
<dbReference type="Proteomes" id="UP001500618">
    <property type="component" value="Unassembled WGS sequence"/>
</dbReference>
<dbReference type="InterPro" id="IPR010310">
    <property type="entry name" value="T7SS_ESAT-6-like"/>
</dbReference>
<sequence length="121" mass="12923">MTQFNVTPEYVTTAAADCDTTAQDVQTQLGLLRTYVEGLGATWLGVSAVQFAEMMTNFQVYSIALHDALVDIGQGLRGNYVNYVNSEADNLHNLVAIDGNIVSTPNGAANQPTAYVPPANL</sequence>
<comment type="caution">
    <text evidence="1">The sequence shown here is derived from an EMBL/GenBank/DDBJ whole genome shotgun (WGS) entry which is preliminary data.</text>
</comment>
<name>A0ABN2HCY2_9ACTN</name>
<dbReference type="SUPFAM" id="SSF140453">
    <property type="entry name" value="EsxAB dimer-like"/>
    <property type="match status" value="1"/>
</dbReference>
<dbReference type="EMBL" id="BAAANY010000013">
    <property type="protein sequence ID" value="GAA1685842.1"/>
    <property type="molecule type" value="Genomic_DNA"/>
</dbReference>
<accession>A0ABN2HCY2</accession>
<keyword evidence="2" id="KW-1185">Reference proteome</keyword>
<reference evidence="1 2" key="1">
    <citation type="journal article" date="2019" name="Int. J. Syst. Evol. Microbiol.">
        <title>The Global Catalogue of Microorganisms (GCM) 10K type strain sequencing project: providing services to taxonomists for standard genome sequencing and annotation.</title>
        <authorList>
            <consortium name="The Broad Institute Genomics Platform"/>
            <consortium name="The Broad Institute Genome Sequencing Center for Infectious Disease"/>
            <person name="Wu L."/>
            <person name="Ma J."/>
        </authorList>
    </citation>
    <scope>NUCLEOTIDE SEQUENCE [LARGE SCALE GENOMIC DNA]</scope>
    <source>
        <strain evidence="1 2">JCM 14718</strain>
    </source>
</reference>
<dbReference type="NCBIfam" id="TIGR03930">
    <property type="entry name" value="WXG100_ESAT6"/>
    <property type="match status" value="1"/>
</dbReference>
<evidence type="ECO:0008006" key="3">
    <source>
        <dbReference type="Google" id="ProtNLM"/>
    </source>
</evidence>
<evidence type="ECO:0000313" key="1">
    <source>
        <dbReference type="EMBL" id="GAA1685842.1"/>
    </source>
</evidence>
<organism evidence="1 2">
    <name type="scientific">Fodinicola feengrottensis</name>
    <dbReference type="NCBI Taxonomy" id="435914"/>
    <lineage>
        <taxon>Bacteria</taxon>
        <taxon>Bacillati</taxon>
        <taxon>Actinomycetota</taxon>
        <taxon>Actinomycetes</taxon>
        <taxon>Mycobacteriales</taxon>
        <taxon>Fodinicola</taxon>
    </lineage>
</organism>
<dbReference type="InterPro" id="IPR036689">
    <property type="entry name" value="ESAT-6-like_sf"/>
</dbReference>
<gene>
    <name evidence="1" type="ORF">GCM10009765_38930</name>
</gene>